<reference evidence="2 3" key="1">
    <citation type="submission" date="2018-12" db="EMBL/GenBank/DDBJ databases">
        <authorList>
            <consortium name="Pathogen Informatics"/>
        </authorList>
    </citation>
    <scope>NUCLEOTIDE SEQUENCE [LARGE SCALE GENOMIC DNA]</scope>
    <source>
        <strain evidence="2 3">NCTC10485</strain>
    </source>
</reference>
<keyword evidence="1" id="KW-0812">Transmembrane</keyword>
<dbReference type="AlphaFoldDB" id="A0A448I103"/>
<evidence type="ECO:0000313" key="2">
    <source>
        <dbReference type="EMBL" id="VEG46178.1"/>
    </source>
</evidence>
<protein>
    <recommendedName>
        <fullName evidence="4">Transmembrane protein</fullName>
    </recommendedName>
</protein>
<sequence>MAVDLLAEPNLAYLAGNLLGTLLVPALGVGVLIFGLRHRRTDRATGTAWAVMGAVLLIFGLIGACSTAMS</sequence>
<evidence type="ECO:0000313" key="3">
    <source>
        <dbReference type="Proteomes" id="UP000282551"/>
    </source>
</evidence>
<feature type="transmembrane region" description="Helical" evidence="1">
    <location>
        <begin position="48"/>
        <end position="69"/>
    </location>
</feature>
<keyword evidence="1" id="KW-1133">Transmembrane helix</keyword>
<dbReference type="EMBL" id="LR134355">
    <property type="protein sequence ID" value="VEG46178.1"/>
    <property type="molecule type" value="Genomic_DNA"/>
</dbReference>
<keyword evidence="3" id="KW-1185">Reference proteome</keyword>
<dbReference type="RefSeq" id="WP_126332678.1">
    <property type="nucleotide sequence ID" value="NZ_AP022604.1"/>
</dbReference>
<organism evidence="2 3">
    <name type="scientific">Mycolicibacterium chitae</name>
    <name type="common">Mycobacterium chitae</name>
    <dbReference type="NCBI Taxonomy" id="1792"/>
    <lineage>
        <taxon>Bacteria</taxon>
        <taxon>Bacillati</taxon>
        <taxon>Actinomycetota</taxon>
        <taxon>Actinomycetes</taxon>
        <taxon>Mycobacteriales</taxon>
        <taxon>Mycobacteriaceae</taxon>
        <taxon>Mycolicibacterium</taxon>
    </lineage>
</organism>
<evidence type="ECO:0000256" key="1">
    <source>
        <dbReference type="SAM" id="Phobius"/>
    </source>
</evidence>
<gene>
    <name evidence="2" type="ORF">NCTC10485_00966</name>
</gene>
<keyword evidence="1" id="KW-0472">Membrane</keyword>
<evidence type="ECO:0008006" key="4">
    <source>
        <dbReference type="Google" id="ProtNLM"/>
    </source>
</evidence>
<proteinExistence type="predicted"/>
<dbReference type="Proteomes" id="UP000282551">
    <property type="component" value="Chromosome"/>
</dbReference>
<name>A0A448I103_MYCCI</name>
<feature type="transmembrane region" description="Helical" evidence="1">
    <location>
        <begin position="12"/>
        <end position="36"/>
    </location>
</feature>
<accession>A0A448I103</accession>